<feature type="active site" description="Charge relay system" evidence="15">
    <location>
        <position position="299"/>
    </location>
</feature>
<accession>A0A0B1PC78</accession>
<evidence type="ECO:0000313" key="18">
    <source>
        <dbReference type="EMBL" id="KHJ34571.1"/>
    </source>
</evidence>
<dbReference type="SUPFAM" id="SSF54897">
    <property type="entry name" value="Protease propeptides/inhibitors"/>
    <property type="match status" value="1"/>
</dbReference>
<dbReference type="CDD" id="cd11377">
    <property type="entry name" value="Pro-peptidase_S53"/>
    <property type="match status" value="1"/>
</dbReference>
<dbReference type="PANTHER" id="PTHR14218">
    <property type="entry name" value="PROTEASE S8 TRIPEPTIDYL PEPTIDASE I CLN2"/>
    <property type="match status" value="1"/>
</dbReference>
<dbReference type="GO" id="GO:0046872">
    <property type="term" value="F:metal ion binding"/>
    <property type="evidence" value="ECO:0007669"/>
    <property type="project" value="UniProtKB-UniRule"/>
</dbReference>
<dbReference type="CDD" id="cd04056">
    <property type="entry name" value="Peptidases_S53"/>
    <property type="match status" value="1"/>
</dbReference>
<dbReference type="PROSITE" id="PS51695">
    <property type="entry name" value="SEDOLISIN"/>
    <property type="match status" value="1"/>
</dbReference>
<comment type="caution">
    <text evidence="18">The sequence shown here is derived from an EMBL/GenBank/DDBJ whole genome shotgun (WGS) entry which is preliminary data.</text>
</comment>
<keyword evidence="7 15" id="KW-0479">Metal-binding</keyword>
<dbReference type="Pfam" id="PF09286">
    <property type="entry name" value="Pro-kuma_activ"/>
    <property type="match status" value="1"/>
</dbReference>
<feature type="active site" description="Charge relay system" evidence="15">
    <location>
        <position position="504"/>
    </location>
</feature>
<feature type="binding site" evidence="15">
    <location>
        <position position="546"/>
    </location>
    <ligand>
        <name>Ca(2+)</name>
        <dbReference type="ChEBI" id="CHEBI:29108"/>
    </ligand>
</feature>
<evidence type="ECO:0000256" key="15">
    <source>
        <dbReference type="PROSITE-ProRule" id="PRU01032"/>
    </source>
</evidence>
<proteinExistence type="predicted"/>
<dbReference type="InterPro" id="IPR015366">
    <property type="entry name" value="S53_propep"/>
</dbReference>
<dbReference type="PROSITE" id="PS00138">
    <property type="entry name" value="SUBTILASE_SER"/>
    <property type="match status" value="1"/>
</dbReference>
<evidence type="ECO:0000256" key="10">
    <source>
        <dbReference type="ARBA" id="ARBA00022825"/>
    </source>
</evidence>
<keyword evidence="8 16" id="KW-0732">Signal</keyword>
<feature type="domain" description="Peptidase S53" evidence="17">
    <location>
        <begin position="219"/>
        <end position="590"/>
    </location>
</feature>
<dbReference type="SMART" id="SM00944">
    <property type="entry name" value="Pro-kuma_activ"/>
    <property type="match status" value="1"/>
</dbReference>
<protein>
    <recommendedName>
        <fullName evidence="4">tripeptidyl-peptidase II</fullName>
        <ecNumber evidence="4">3.4.14.10</ecNumber>
    </recommendedName>
</protein>
<keyword evidence="10 15" id="KW-0720">Serine protease</keyword>
<keyword evidence="6 15" id="KW-0645">Protease</keyword>
<dbReference type="SUPFAM" id="SSF52743">
    <property type="entry name" value="Subtilisin-like"/>
    <property type="match status" value="1"/>
</dbReference>
<evidence type="ECO:0000313" key="19">
    <source>
        <dbReference type="Proteomes" id="UP000030854"/>
    </source>
</evidence>
<comment type="subcellular location">
    <subcellularLocation>
        <location evidence="3">Secreted</location>
        <location evidence="3">Extracellular space</location>
    </subcellularLocation>
</comment>
<dbReference type="Gene3D" id="3.40.50.200">
    <property type="entry name" value="Peptidase S8/S53 domain"/>
    <property type="match status" value="1"/>
</dbReference>
<feature type="active site" description="Charge relay system" evidence="15">
    <location>
        <position position="303"/>
    </location>
</feature>
<comment type="function">
    <text evidence="2">Secreted tripeptidyl-peptidase which degrades proteins at acidic pHs and is involved in virulence.</text>
</comment>
<keyword evidence="9 15" id="KW-0378">Hydrolase</keyword>
<evidence type="ECO:0000256" key="11">
    <source>
        <dbReference type="ARBA" id="ARBA00022837"/>
    </source>
</evidence>
<gene>
    <name evidence="18" type="ORF">EV44_g0182</name>
</gene>
<dbReference type="STRING" id="52586.A0A0B1PC78"/>
<dbReference type="OMA" id="VIRTMNY"/>
<evidence type="ECO:0000256" key="2">
    <source>
        <dbReference type="ARBA" id="ARBA00002451"/>
    </source>
</evidence>
<reference evidence="18 19" key="1">
    <citation type="journal article" date="2014" name="BMC Genomics">
        <title>Adaptive genomic structural variation in the grape powdery mildew pathogen, Erysiphe necator.</title>
        <authorList>
            <person name="Jones L."/>
            <person name="Riaz S."/>
            <person name="Morales-Cruz A."/>
            <person name="Amrine K.C."/>
            <person name="McGuire B."/>
            <person name="Gubler W.D."/>
            <person name="Walker M.A."/>
            <person name="Cantu D."/>
        </authorList>
    </citation>
    <scope>NUCLEOTIDE SEQUENCE [LARGE SCALE GENOMIC DNA]</scope>
    <source>
        <strain evidence="19">c</strain>
    </source>
</reference>
<feature type="chain" id="PRO_5002059523" description="tripeptidyl-peptidase II" evidence="16">
    <location>
        <begin position="18"/>
        <end position="590"/>
    </location>
</feature>
<keyword evidence="5" id="KW-0964">Secreted</keyword>
<organism evidence="18 19">
    <name type="scientific">Uncinula necator</name>
    <name type="common">Grape powdery mildew</name>
    <dbReference type="NCBI Taxonomy" id="52586"/>
    <lineage>
        <taxon>Eukaryota</taxon>
        <taxon>Fungi</taxon>
        <taxon>Dikarya</taxon>
        <taxon>Ascomycota</taxon>
        <taxon>Pezizomycotina</taxon>
        <taxon>Leotiomycetes</taxon>
        <taxon>Erysiphales</taxon>
        <taxon>Erysiphaceae</taxon>
        <taxon>Erysiphe</taxon>
    </lineage>
</organism>
<evidence type="ECO:0000256" key="3">
    <source>
        <dbReference type="ARBA" id="ARBA00004239"/>
    </source>
</evidence>
<dbReference type="PANTHER" id="PTHR14218:SF10">
    <property type="entry name" value="PEPTIDASE S53 DOMAIN-CONTAINING PROTEIN"/>
    <property type="match status" value="1"/>
</dbReference>
<evidence type="ECO:0000256" key="14">
    <source>
        <dbReference type="ARBA" id="ARBA00023180"/>
    </source>
</evidence>
<keyword evidence="14" id="KW-0325">Glycoprotein</keyword>
<dbReference type="EC" id="3.4.14.10" evidence="4"/>
<feature type="signal peptide" evidence="16">
    <location>
        <begin position="1"/>
        <end position="17"/>
    </location>
</feature>
<evidence type="ECO:0000256" key="16">
    <source>
        <dbReference type="SAM" id="SignalP"/>
    </source>
</evidence>
<dbReference type="HOGENOM" id="CLU_013783_3_0_1"/>
<dbReference type="InterPro" id="IPR000209">
    <property type="entry name" value="Peptidase_S8/S53_dom"/>
</dbReference>
<dbReference type="EMBL" id="JNVN01000815">
    <property type="protein sequence ID" value="KHJ34571.1"/>
    <property type="molecule type" value="Genomic_DNA"/>
</dbReference>
<sequence>MKLVYAIVLSAAAAVLSQQQFFIGAGDQYKTFEQLAHIPYPWNLKETITLDPKHSFKLRIHLRNQNIQSFHRKVLDLSTPGHPDYGQHMDREAVNNYLAPFPESFDLVQGWLEYEGAGNVTVQNDWIILDTTIEEVEKLLNTKYQVYENNETGQLILRTLSYKLPSSLHSHIDLVAPTIKFSTPSAHRSTLVDWPYEEETKSANKEILENGVSAECNNSITIDCLKDLYNLRDFSPSSNPNNQFALAGFLEEYAQHDDLKKFLSTYEPAAAKSDFSTILINGGQNTQQNTVDYPLNMGEANLDIQYAFLAYPTPSIYISTGGRPPETPNMEVDNEPYLEFLTYLLNATEIPRTLSISYGDSEWTVPDSYARTVCDMFSQLAARGVSVLVSSGDSGSGSNCTETEPSALRYTPSFPASCPFVTTIGATYRVNPEVAVSFSGGGFSDFFPRPEYQDSTVTVYLETADPAFKNYYNTSGRAYPDISAQGVNFHVFVRGTDVLESGTSASAPAMAAIIALLNGERIERGQPPLGFLNPLLYGEFKAAFTDIIGGKTSGCPQVQGSGFAATTGWDPATGFGTPNFKRLQELSNNL</sequence>
<comment type="cofactor">
    <cofactor evidence="15">
        <name>Ca(2+)</name>
        <dbReference type="ChEBI" id="CHEBI:29108"/>
    </cofactor>
    <text evidence="15">Binds 1 Ca(2+) ion per subunit.</text>
</comment>
<evidence type="ECO:0000256" key="6">
    <source>
        <dbReference type="ARBA" id="ARBA00022670"/>
    </source>
</evidence>
<dbReference type="Pfam" id="PF00082">
    <property type="entry name" value="Peptidase_S8"/>
    <property type="match status" value="1"/>
</dbReference>
<evidence type="ECO:0000256" key="8">
    <source>
        <dbReference type="ARBA" id="ARBA00022729"/>
    </source>
</evidence>
<keyword evidence="13" id="KW-0865">Zymogen</keyword>
<evidence type="ECO:0000256" key="9">
    <source>
        <dbReference type="ARBA" id="ARBA00022801"/>
    </source>
</evidence>
<evidence type="ECO:0000256" key="5">
    <source>
        <dbReference type="ARBA" id="ARBA00022525"/>
    </source>
</evidence>
<evidence type="ECO:0000256" key="13">
    <source>
        <dbReference type="ARBA" id="ARBA00023145"/>
    </source>
</evidence>
<evidence type="ECO:0000256" key="4">
    <source>
        <dbReference type="ARBA" id="ARBA00012462"/>
    </source>
</evidence>
<keyword evidence="11 15" id="KW-0106">Calcium</keyword>
<dbReference type="FunFam" id="3.40.50.200:FF:000015">
    <property type="entry name" value="Tripeptidyl peptidase A"/>
    <property type="match status" value="1"/>
</dbReference>
<evidence type="ECO:0000259" key="17">
    <source>
        <dbReference type="PROSITE" id="PS51695"/>
    </source>
</evidence>
<dbReference type="InterPro" id="IPR030400">
    <property type="entry name" value="Sedolisin_dom"/>
</dbReference>
<evidence type="ECO:0000256" key="1">
    <source>
        <dbReference type="ARBA" id="ARBA00001910"/>
    </source>
</evidence>
<dbReference type="GO" id="GO:0008240">
    <property type="term" value="F:tripeptidyl-peptidase activity"/>
    <property type="evidence" value="ECO:0007669"/>
    <property type="project" value="UniProtKB-EC"/>
</dbReference>
<feature type="binding site" evidence="15">
    <location>
        <position position="570"/>
    </location>
    <ligand>
        <name>Ca(2+)</name>
        <dbReference type="ChEBI" id="CHEBI:29108"/>
    </ligand>
</feature>
<dbReference type="InterPro" id="IPR036852">
    <property type="entry name" value="Peptidase_S8/S53_dom_sf"/>
</dbReference>
<name>A0A0B1PC78_UNCNE</name>
<feature type="binding site" evidence="15">
    <location>
        <position position="568"/>
    </location>
    <ligand>
        <name>Ca(2+)</name>
        <dbReference type="ChEBI" id="CHEBI:29108"/>
    </ligand>
</feature>
<dbReference type="MEROPS" id="S53.010"/>
<keyword evidence="19" id="KW-1185">Reference proteome</keyword>
<dbReference type="AlphaFoldDB" id="A0A0B1PC78"/>
<dbReference type="InterPro" id="IPR050819">
    <property type="entry name" value="Tripeptidyl-peptidase_I"/>
</dbReference>
<evidence type="ECO:0000256" key="12">
    <source>
        <dbReference type="ARBA" id="ARBA00023026"/>
    </source>
</evidence>
<evidence type="ECO:0000256" key="7">
    <source>
        <dbReference type="ARBA" id="ARBA00022723"/>
    </source>
</evidence>
<feature type="binding site" evidence="15">
    <location>
        <position position="547"/>
    </location>
    <ligand>
        <name>Ca(2+)</name>
        <dbReference type="ChEBI" id="CHEBI:29108"/>
    </ligand>
</feature>
<dbReference type="Proteomes" id="UP000030854">
    <property type="component" value="Unassembled WGS sequence"/>
</dbReference>
<comment type="catalytic activity">
    <reaction evidence="1">
        <text>Release of an N-terminal tripeptide from a polypeptide.</text>
        <dbReference type="EC" id="3.4.14.10"/>
    </reaction>
</comment>
<dbReference type="GO" id="GO:0006508">
    <property type="term" value="P:proteolysis"/>
    <property type="evidence" value="ECO:0007669"/>
    <property type="project" value="UniProtKB-KW"/>
</dbReference>
<keyword evidence="12" id="KW-0843">Virulence</keyword>
<dbReference type="GO" id="GO:0004252">
    <property type="term" value="F:serine-type endopeptidase activity"/>
    <property type="evidence" value="ECO:0007669"/>
    <property type="project" value="UniProtKB-UniRule"/>
</dbReference>
<dbReference type="InterPro" id="IPR023828">
    <property type="entry name" value="Peptidase_S8_Ser-AS"/>
</dbReference>
<dbReference type="GO" id="GO:0005576">
    <property type="term" value="C:extracellular region"/>
    <property type="evidence" value="ECO:0007669"/>
    <property type="project" value="UniProtKB-SubCell"/>
</dbReference>